<dbReference type="PANTHER" id="PTHR11715:SF3">
    <property type="entry name" value="GLYCINE CLEAVAGE SYSTEM H PROTEIN-RELATED"/>
    <property type="match status" value="1"/>
</dbReference>
<evidence type="ECO:0000256" key="2">
    <source>
        <dbReference type="ARBA" id="ARBA00022823"/>
    </source>
</evidence>
<dbReference type="SUPFAM" id="SSF51230">
    <property type="entry name" value="Single hybrid motif"/>
    <property type="match status" value="1"/>
</dbReference>
<dbReference type="InterPro" id="IPR033753">
    <property type="entry name" value="GCV_H/Fam206"/>
</dbReference>
<dbReference type="PANTHER" id="PTHR11715">
    <property type="entry name" value="GLYCINE CLEAVAGE SYSTEM H PROTEIN"/>
    <property type="match status" value="1"/>
</dbReference>
<evidence type="ECO:0000256" key="3">
    <source>
        <dbReference type="HAMAP-Rule" id="MF_00272"/>
    </source>
</evidence>
<dbReference type="Pfam" id="PF01597">
    <property type="entry name" value="GCV_H"/>
    <property type="match status" value="1"/>
</dbReference>
<dbReference type="GO" id="GO:0019464">
    <property type="term" value="P:glycine decarboxylation via glycine cleavage system"/>
    <property type="evidence" value="ECO:0007669"/>
    <property type="project" value="UniProtKB-UniRule"/>
</dbReference>
<protein>
    <recommendedName>
        <fullName evidence="3">Glycine cleavage system H protein</fullName>
    </recommendedName>
</protein>
<gene>
    <name evidence="3 6" type="primary">gcvH</name>
    <name evidence="6" type="ORF">AULFYP135_01664</name>
</gene>
<comment type="cofactor">
    <cofactor evidence="3">
        <name>(R)-lipoate</name>
        <dbReference type="ChEBI" id="CHEBI:83088"/>
    </cofactor>
    <text evidence="3">Binds 1 lipoyl cofactor covalently.</text>
</comment>
<proteinExistence type="inferred from homology"/>
<dbReference type="InterPro" id="IPR017453">
    <property type="entry name" value="GCV_H_sub"/>
</dbReference>
<comment type="subunit">
    <text evidence="3">The glycine cleavage system is composed of four proteins: P, T, L and H.</text>
</comment>
<dbReference type="InterPro" id="IPR003016">
    <property type="entry name" value="2-oxoA_DH_lipoyl-BS"/>
</dbReference>
<sequence>MKNPTDLLYTKSHEWVKKLDDGTVKVGLTDYAQHELGDLVFINLPQEGDEVSVGETFGDVESVKAVSDVYSPVSGTVTAINEELLDHPELVNKEAYEAWFIQVGEISQEEELLSAEAYEELLAKEEA</sequence>
<dbReference type="AlphaFoldDB" id="A0A6N2TZC4"/>
<name>A0A6N2TZC4_9FIRM</name>
<accession>A0A6N2TZC4</accession>
<keyword evidence="2 3" id="KW-0450">Lipoyl</keyword>
<evidence type="ECO:0000256" key="4">
    <source>
        <dbReference type="PIRSR" id="PIRSR617453-50"/>
    </source>
</evidence>
<dbReference type="PROSITE" id="PS50968">
    <property type="entry name" value="BIOTINYL_LIPOYL"/>
    <property type="match status" value="1"/>
</dbReference>
<feature type="domain" description="Lipoyl-binding" evidence="5">
    <location>
        <begin position="23"/>
        <end position="104"/>
    </location>
</feature>
<dbReference type="NCBIfam" id="NF002270">
    <property type="entry name" value="PRK01202.1"/>
    <property type="match status" value="1"/>
</dbReference>
<dbReference type="NCBIfam" id="TIGR00527">
    <property type="entry name" value="gcvH"/>
    <property type="match status" value="1"/>
</dbReference>
<comment type="function">
    <text evidence="3">The glycine cleavage system catalyzes the degradation of glycine. The H protein shuttles the methylamine group of glycine from the P protein to the T protein.</text>
</comment>
<dbReference type="HAMAP" id="MF_00272">
    <property type="entry name" value="GcvH"/>
    <property type="match status" value="1"/>
</dbReference>
<dbReference type="EMBL" id="CACRSL010000003">
    <property type="protein sequence ID" value="VYT10627.1"/>
    <property type="molecule type" value="Genomic_DNA"/>
</dbReference>
<dbReference type="PROSITE" id="PS00189">
    <property type="entry name" value="LIPOYL"/>
    <property type="match status" value="1"/>
</dbReference>
<dbReference type="GO" id="GO:0005960">
    <property type="term" value="C:glycine cleavage complex"/>
    <property type="evidence" value="ECO:0007669"/>
    <property type="project" value="InterPro"/>
</dbReference>
<evidence type="ECO:0000313" key="6">
    <source>
        <dbReference type="EMBL" id="VYT10627.1"/>
    </source>
</evidence>
<dbReference type="GO" id="GO:0005829">
    <property type="term" value="C:cytosol"/>
    <property type="evidence" value="ECO:0007669"/>
    <property type="project" value="TreeGrafter"/>
</dbReference>
<dbReference type="InterPro" id="IPR000089">
    <property type="entry name" value="Biotin_lipoyl"/>
</dbReference>
<dbReference type="GO" id="GO:0009249">
    <property type="term" value="P:protein lipoylation"/>
    <property type="evidence" value="ECO:0007669"/>
    <property type="project" value="TreeGrafter"/>
</dbReference>
<evidence type="ECO:0000259" key="5">
    <source>
        <dbReference type="PROSITE" id="PS50968"/>
    </source>
</evidence>
<feature type="modified residue" description="N6-lipoyllysine" evidence="3 4">
    <location>
        <position position="64"/>
    </location>
</feature>
<evidence type="ECO:0000256" key="1">
    <source>
        <dbReference type="ARBA" id="ARBA00009249"/>
    </source>
</evidence>
<organism evidence="6">
    <name type="scientific">uncultured Anaerotruncus sp</name>
    <dbReference type="NCBI Taxonomy" id="905011"/>
    <lineage>
        <taxon>Bacteria</taxon>
        <taxon>Bacillati</taxon>
        <taxon>Bacillota</taxon>
        <taxon>Clostridia</taxon>
        <taxon>Eubacteriales</taxon>
        <taxon>Oscillospiraceae</taxon>
        <taxon>Anaerotruncus</taxon>
        <taxon>environmental samples</taxon>
    </lineage>
</organism>
<comment type="similarity">
    <text evidence="1 3">Belongs to the GcvH family.</text>
</comment>
<dbReference type="InterPro" id="IPR002930">
    <property type="entry name" value="GCV_H"/>
</dbReference>
<dbReference type="Gene3D" id="2.40.50.100">
    <property type="match status" value="1"/>
</dbReference>
<reference evidence="6" key="1">
    <citation type="submission" date="2019-11" db="EMBL/GenBank/DDBJ databases">
        <authorList>
            <person name="Feng L."/>
        </authorList>
    </citation>
    <scope>NUCLEOTIDE SEQUENCE</scope>
    <source>
        <strain evidence="6">AundefinedLFYP135</strain>
    </source>
</reference>
<dbReference type="InterPro" id="IPR011053">
    <property type="entry name" value="Single_hybrid_motif"/>
</dbReference>
<dbReference type="CDD" id="cd06848">
    <property type="entry name" value="GCS_H"/>
    <property type="match status" value="1"/>
</dbReference>